<feature type="domain" description="TonB-dependent receptor-like beta-barrel" evidence="18">
    <location>
        <begin position="255"/>
        <end position="696"/>
    </location>
</feature>
<dbReference type="PROSITE" id="PS01156">
    <property type="entry name" value="TONB_DEPENDENT_REC_2"/>
    <property type="match status" value="1"/>
</dbReference>
<dbReference type="GO" id="GO:0015891">
    <property type="term" value="P:siderophore transport"/>
    <property type="evidence" value="ECO:0007669"/>
    <property type="project" value="InterPro"/>
</dbReference>
<reference evidence="20 21" key="1">
    <citation type="submission" date="2020-08" db="EMBL/GenBank/DDBJ databases">
        <title>Genome sequence of Diaphorobacter ruginosibacter DSM 27467T.</title>
        <authorList>
            <person name="Hyun D.-W."/>
            <person name="Bae J.-W."/>
        </authorList>
    </citation>
    <scope>NUCLEOTIDE SEQUENCE [LARGE SCALE GENOMIC DNA]</scope>
    <source>
        <strain evidence="20 21">DSM 27467</strain>
    </source>
</reference>
<keyword evidence="5" id="KW-0410">Iron transport</keyword>
<comment type="subcellular location">
    <subcellularLocation>
        <location evidence="1 14">Cell outer membrane</location>
        <topology evidence="1 14">Multi-pass membrane protein</topology>
    </subcellularLocation>
</comment>
<dbReference type="InterPro" id="IPR010105">
    <property type="entry name" value="TonB_sidphr_rcpt"/>
</dbReference>
<evidence type="ECO:0000256" key="9">
    <source>
        <dbReference type="ARBA" id="ARBA00023065"/>
    </source>
</evidence>
<dbReference type="NCBIfam" id="TIGR01783">
    <property type="entry name" value="TonB-siderophor"/>
    <property type="match status" value="1"/>
</dbReference>
<sequence length="731" mass="78204">MSIHPLLRPLALFSLSPLALAVSAVTAMAQDVPLEPSLGEVVVNASADASAEGLSKPFSGGMVARGARVGILGTQDFMETPFQITSYTQELIANQQAQSVADVLRNAASVRQARGFGNFQEVYVVRGYPLYSDDIAYNGLYGMLPRQYVASQFFERVEVLLGANAFLNGAAPGGSALGGSVNLLPKRAGTEPLTQVSAGVESGGQGFVAADISRRFGPDQSTGVRLNMAQRNGDTAIDRESRKLGMLGLGVDWRSSSVRVSADLGYQDNDLRVGRAQVTPAAGLPTPALPGSTGNYSQPWTYSKEKDLFGTVRAEWDISDEVTAWAAGGVRAGEERNVLTGLTLQDAAGNATTSPFDNHRKDNIRTAEVGVRAKFSTGSIGHQLVASMNSYSGTERNAYGMAAGTPTNLYRPVDVARGTQYLWSGGDLNDPSRVGVVKTRSLALVDTLSFMDGRLLPTVGLRYQKIEQSGFDYSTRELTSEYDKSRVTPMAGVVFKLQPSLSVYASYVEGLQKGETAPASANGQPVLNGGALLQPMRTRQKEVGLKWEQGDMGASAAYFISDKPTSYVRDQVFAENGKERRQGVELNVFGQPLKGLRVLGGVTFLDAKQKQTEGGLLDGKRVIGVPRQQASLGVDWDVPGVRGLALNAQLLYTGSQWADGANTQKVAAWTRTDLGVRYLMPMGDSRLLTLRANLANAFDRNYWASVGGFPGANYLVQSTPRTLAVSATVDF</sequence>
<accession>A0A7G9RLG5</accession>
<dbReference type="GO" id="GO:0015344">
    <property type="term" value="F:siderophore uptake transmembrane transporter activity"/>
    <property type="evidence" value="ECO:0007669"/>
    <property type="project" value="TreeGrafter"/>
</dbReference>
<feature type="signal peptide" evidence="17">
    <location>
        <begin position="1"/>
        <end position="29"/>
    </location>
</feature>
<gene>
    <name evidence="20" type="ORF">H9K76_18135</name>
</gene>
<dbReference type="InterPro" id="IPR000531">
    <property type="entry name" value="Beta-barrel_TonB"/>
</dbReference>
<evidence type="ECO:0000256" key="17">
    <source>
        <dbReference type="SAM" id="SignalP"/>
    </source>
</evidence>
<evidence type="ECO:0000256" key="11">
    <source>
        <dbReference type="ARBA" id="ARBA00023136"/>
    </source>
</evidence>
<evidence type="ECO:0000256" key="8">
    <source>
        <dbReference type="ARBA" id="ARBA00023004"/>
    </source>
</evidence>
<evidence type="ECO:0000313" key="20">
    <source>
        <dbReference type="EMBL" id="QNN56440.1"/>
    </source>
</evidence>
<dbReference type="Gene3D" id="2.170.130.10">
    <property type="entry name" value="TonB-dependent receptor, plug domain"/>
    <property type="match status" value="1"/>
</dbReference>
<dbReference type="EMBL" id="CP060714">
    <property type="protein sequence ID" value="QNN56440.1"/>
    <property type="molecule type" value="Genomic_DNA"/>
</dbReference>
<dbReference type="PANTHER" id="PTHR32552:SF82">
    <property type="entry name" value="FCUA PROTEIN"/>
    <property type="match status" value="1"/>
</dbReference>
<evidence type="ECO:0000256" key="10">
    <source>
        <dbReference type="ARBA" id="ARBA00023077"/>
    </source>
</evidence>
<dbReference type="RefSeq" id="WP_187596706.1">
    <property type="nucleotide sequence ID" value="NZ_CP060714.1"/>
</dbReference>
<dbReference type="Pfam" id="PF07715">
    <property type="entry name" value="Plug"/>
    <property type="match status" value="1"/>
</dbReference>
<dbReference type="SUPFAM" id="SSF56935">
    <property type="entry name" value="Porins"/>
    <property type="match status" value="1"/>
</dbReference>
<evidence type="ECO:0000313" key="21">
    <source>
        <dbReference type="Proteomes" id="UP000515811"/>
    </source>
</evidence>
<dbReference type="PANTHER" id="PTHR32552">
    <property type="entry name" value="FERRICHROME IRON RECEPTOR-RELATED"/>
    <property type="match status" value="1"/>
</dbReference>
<evidence type="ECO:0000256" key="4">
    <source>
        <dbReference type="ARBA" id="ARBA00022452"/>
    </source>
</evidence>
<dbReference type="InterPro" id="IPR010917">
    <property type="entry name" value="TonB_rcpt_CS"/>
</dbReference>
<dbReference type="Gene3D" id="2.40.170.20">
    <property type="entry name" value="TonB-dependent receptor, beta-barrel domain"/>
    <property type="match status" value="1"/>
</dbReference>
<dbReference type="Pfam" id="PF00593">
    <property type="entry name" value="TonB_dep_Rec_b-barrel"/>
    <property type="match status" value="1"/>
</dbReference>
<dbReference type="GO" id="GO:0038023">
    <property type="term" value="F:signaling receptor activity"/>
    <property type="evidence" value="ECO:0007669"/>
    <property type="project" value="InterPro"/>
</dbReference>
<name>A0A7G9RLG5_9BURK</name>
<feature type="short sequence motif" description="TonB C-terminal box" evidence="15">
    <location>
        <begin position="714"/>
        <end position="731"/>
    </location>
</feature>
<evidence type="ECO:0000256" key="14">
    <source>
        <dbReference type="PROSITE-ProRule" id="PRU01360"/>
    </source>
</evidence>
<dbReference type="Proteomes" id="UP000515811">
    <property type="component" value="Chromosome"/>
</dbReference>
<evidence type="ECO:0000256" key="5">
    <source>
        <dbReference type="ARBA" id="ARBA00022496"/>
    </source>
</evidence>
<dbReference type="InterPro" id="IPR012910">
    <property type="entry name" value="Plug_dom"/>
</dbReference>
<evidence type="ECO:0000256" key="12">
    <source>
        <dbReference type="ARBA" id="ARBA00023170"/>
    </source>
</evidence>
<evidence type="ECO:0000256" key="7">
    <source>
        <dbReference type="ARBA" id="ARBA00022729"/>
    </source>
</evidence>
<evidence type="ECO:0000259" key="19">
    <source>
        <dbReference type="Pfam" id="PF07715"/>
    </source>
</evidence>
<evidence type="ECO:0000256" key="6">
    <source>
        <dbReference type="ARBA" id="ARBA00022692"/>
    </source>
</evidence>
<keyword evidence="4 14" id="KW-1134">Transmembrane beta strand</keyword>
<keyword evidence="13 14" id="KW-0998">Cell outer membrane</keyword>
<keyword evidence="12 20" id="KW-0675">Receptor</keyword>
<keyword evidence="6 14" id="KW-0812">Transmembrane</keyword>
<protein>
    <submittedName>
        <fullName evidence="20">TonB-dependent siderophore receptor</fullName>
    </submittedName>
</protein>
<evidence type="ECO:0000256" key="1">
    <source>
        <dbReference type="ARBA" id="ARBA00004571"/>
    </source>
</evidence>
<dbReference type="KEGG" id="drg:H9K76_18135"/>
<keyword evidence="9" id="KW-0406">Ion transport</keyword>
<evidence type="ECO:0000256" key="3">
    <source>
        <dbReference type="ARBA" id="ARBA00022448"/>
    </source>
</evidence>
<keyword evidence="10 16" id="KW-0798">TonB box</keyword>
<dbReference type="AlphaFoldDB" id="A0A7G9RLG5"/>
<dbReference type="PROSITE" id="PS52016">
    <property type="entry name" value="TONB_DEPENDENT_REC_3"/>
    <property type="match status" value="1"/>
</dbReference>
<evidence type="ECO:0000256" key="2">
    <source>
        <dbReference type="ARBA" id="ARBA00009810"/>
    </source>
</evidence>
<keyword evidence="11 14" id="KW-0472">Membrane</keyword>
<organism evidence="20 21">
    <name type="scientific">Diaphorobacter ruginosibacter</name>
    <dbReference type="NCBI Taxonomy" id="1715720"/>
    <lineage>
        <taxon>Bacteria</taxon>
        <taxon>Pseudomonadati</taxon>
        <taxon>Pseudomonadota</taxon>
        <taxon>Betaproteobacteria</taxon>
        <taxon>Burkholderiales</taxon>
        <taxon>Comamonadaceae</taxon>
        <taxon>Diaphorobacter</taxon>
    </lineage>
</organism>
<comment type="similarity">
    <text evidence="2 14 16">Belongs to the TonB-dependent receptor family.</text>
</comment>
<dbReference type="InterPro" id="IPR039426">
    <property type="entry name" value="TonB-dep_rcpt-like"/>
</dbReference>
<dbReference type="InterPro" id="IPR036942">
    <property type="entry name" value="Beta-barrel_TonB_sf"/>
</dbReference>
<keyword evidence="3 14" id="KW-0813">Transport</keyword>
<dbReference type="GO" id="GO:0009279">
    <property type="term" value="C:cell outer membrane"/>
    <property type="evidence" value="ECO:0007669"/>
    <property type="project" value="UniProtKB-SubCell"/>
</dbReference>
<evidence type="ECO:0000259" key="18">
    <source>
        <dbReference type="Pfam" id="PF00593"/>
    </source>
</evidence>
<keyword evidence="21" id="KW-1185">Reference proteome</keyword>
<evidence type="ECO:0000256" key="15">
    <source>
        <dbReference type="PROSITE-ProRule" id="PRU10144"/>
    </source>
</evidence>
<keyword evidence="8" id="KW-0408">Iron</keyword>
<evidence type="ECO:0000256" key="13">
    <source>
        <dbReference type="ARBA" id="ARBA00023237"/>
    </source>
</evidence>
<evidence type="ECO:0000256" key="16">
    <source>
        <dbReference type="RuleBase" id="RU003357"/>
    </source>
</evidence>
<dbReference type="CDD" id="cd01347">
    <property type="entry name" value="ligand_gated_channel"/>
    <property type="match status" value="1"/>
</dbReference>
<dbReference type="InterPro" id="IPR037066">
    <property type="entry name" value="Plug_dom_sf"/>
</dbReference>
<keyword evidence="7 17" id="KW-0732">Signal</keyword>
<feature type="chain" id="PRO_5028993721" evidence="17">
    <location>
        <begin position="30"/>
        <end position="731"/>
    </location>
</feature>
<feature type="domain" description="TonB-dependent receptor plug" evidence="19">
    <location>
        <begin position="78"/>
        <end position="174"/>
    </location>
</feature>
<proteinExistence type="inferred from homology"/>